<evidence type="ECO:0000256" key="1">
    <source>
        <dbReference type="ARBA" id="ARBA00004141"/>
    </source>
</evidence>
<evidence type="ECO:0000313" key="7">
    <source>
        <dbReference type="Proteomes" id="UP000308267"/>
    </source>
</evidence>
<evidence type="ECO:0000256" key="5">
    <source>
        <dbReference type="SAM" id="Phobius"/>
    </source>
</evidence>
<comment type="caution">
    <text evidence="6">The sequence shown here is derived from an EMBL/GenBank/DDBJ whole genome shotgun (WGS) entry which is preliminary data.</text>
</comment>
<accession>A0A4S2M0T7</accession>
<sequence length="287" mass="32532">MDLLILFAGVEAEMCQEWTSRLRVTLTFLLIIVGGVIMITGGVMVWSQVFVGTLVQTKFWKRQVSLEPPRESYDRMAQLFQTVTRPVGIVFFVFGFLLSLSATIGLVGVYHLRVMIFVDAAMVGVVALSHIILVNVYFSNREVFLTQSYDAMQNLVKKYKSIESNEQDSWTLGLFMSMLNCCGYLNGDDFNAKGTQFTRRDHYLMYDYPDIRYPISCCKRNYIGQSAYSCPRVFNSSNSNIKVGCKSKLYDKTIPLLNFIILGSFGVLALELLKLSVTVINFCFEGI</sequence>
<dbReference type="OrthoDB" id="6279736at2759"/>
<feature type="transmembrane region" description="Helical" evidence="5">
    <location>
        <begin position="87"/>
        <end position="110"/>
    </location>
</feature>
<reference evidence="6 7" key="1">
    <citation type="journal article" date="2019" name="BMC Genomics">
        <title>New insights from Opisthorchis felineus genome: update on genomics of the epidemiologically important liver flukes.</title>
        <authorList>
            <person name="Ershov N.I."/>
            <person name="Mordvinov V.A."/>
            <person name="Prokhortchouk E.B."/>
            <person name="Pakharukova M.Y."/>
            <person name="Gunbin K.V."/>
            <person name="Ustyantsev K."/>
            <person name="Genaev M.A."/>
            <person name="Blinov A.G."/>
            <person name="Mazur A."/>
            <person name="Boulygina E."/>
            <person name="Tsygankova S."/>
            <person name="Khrameeva E."/>
            <person name="Chekanov N."/>
            <person name="Fan G."/>
            <person name="Xiao A."/>
            <person name="Zhang H."/>
            <person name="Xu X."/>
            <person name="Yang H."/>
            <person name="Solovyev V."/>
            <person name="Lee S.M."/>
            <person name="Liu X."/>
            <person name="Afonnikov D.A."/>
            <person name="Skryabin K.G."/>
        </authorList>
    </citation>
    <scope>NUCLEOTIDE SEQUENCE [LARGE SCALE GENOMIC DNA]</scope>
    <source>
        <strain evidence="6">AK-0245</strain>
        <tissue evidence="6">Whole organism</tissue>
    </source>
</reference>
<dbReference type="Pfam" id="PF00335">
    <property type="entry name" value="Tetraspanin"/>
    <property type="match status" value="1"/>
</dbReference>
<dbReference type="InterPro" id="IPR008952">
    <property type="entry name" value="Tetraspanin_EC2_sf"/>
</dbReference>
<evidence type="ECO:0000256" key="2">
    <source>
        <dbReference type="ARBA" id="ARBA00022692"/>
    </source>
</evidence>
<dbReference type="EMBL" id="SJOL01005777">
    <property type="protein sequence ID" value="TGZ69820.1"/>
    <property type="molecule type" value="Genomic_DNA"/>
</dbReference>
<evidence type="ECO:0000313" key="6">
    <source>
        <dbReference type="EMBL" id="TGZ69820.1"/>
    </source>
</evidence>
<protein>
    <recommendedName>
        <fullName evidence="8">Tetraspanin</fullName>
    </recommendedName>
</protein>
<name>A0A4S2M0T7_OPIFE</name>
<gene>
    <name evidence="6" type="ORF">CRM22_003520</name>
</gene>
<feature type="transmembrane region" description="Helical" evidence="5">
    <location>
        <begin position="116"/>
        <end position="138"/>
    </location>
</feature>
<keyword evidence="3 5" id="KW-1133">Transmembrane helix</keyword>
<feature type="transmembrane region" description="Helical" evidence="5">
    <location>
        <begin position="256"/>
        <end position="273"/>
    </location>
</feature>
<evidence type="ECO:0008006" key="8">
    <source>
        <dbReference type="Google" id="ProtNLM"/>
    </source>
</evidence>
<dbReference type="InterPro" id="IPR018499">
    <property type="entry name" value="Tetraspanin/Peripherin"/>
</dbReference>
<dbReference type="AlphaFoldDB" id="A0A4S2M0T7"/>
<comment type="subcellular location">
    <subcellularLocation>
        <location evidence="1">Membrane</location>
        <topology evidence="1">Multi-pass membrane protein</topology>
    </subcellularLocation>
</comment>
<dbReference type="GO" id="GO:0016020">
    <property type="term" value="C:membrane"/>
    <property type="evidence" value="ECO:0007669"/>
    <property type="project" value="UniProtKB-SubCell"/>
</dbReference>
<proteinExistence type="predicted"/>
<feature type="transmembrane region" description="Helical" evidence="5">
    <location>
        <begin position="28"/>
        <end position="55"/>
    </location>
</feature>
<keyword evidence="2 5" id="KW-0812">Transmembrane</keyword>
<dbReference type="Gene3D" id="1.10.1450.10">
    <property type="entry name" value="Tetraspanin"/>
    <property type="match status" value="1"/>
</dbReference>
<keyword evidence="4 5" id="KW-0472">Membrane</keyword>
<dbReference type="Proteomes" id="UP000308267">
    <property type="component" value="Unassembled WGS sequence"/>
</dbReference>
<keyword evidence="7" id="KW-1185">Reference proteome</keyword>
<organism evidence="6 7">
    <name type="scientific">Opisthorchis felineus</name>
    <dbReference type="NCBI Taxonomy" id="147828"/>
    <lineage>
        <taxon>Eukaryota</taxon>
        <taxon>Metazoa</taxon>
        <taxon>Spiralia</taxon>
        <taxon>Lophotrochozoa</taxon>
        <taxon>Platyhelminthes</taxon>
        <taxon>Trematoda</taxon>
        <taxon>Digenea</taxon>
        <taxon>Opisthorchiida</taxon>
        <taxon>Opisthorchiata</taxon>
        <taxon>Opisthorchiidae</taxon>
        <taxon>Opisthorchis</taxon>
    </lineage>
</organism>
<evidence type="ECO:0000256" key="4">
    <source>
        <dbReference type="ARBA" id="ARBA00023136"/>
    </source>
</evidence>
<evidence type="ECO:0000256" key="3">
    <source>
        <dbReference type="ARBA" id="ARBA00022989"/>
    </source>
</evidence>
<dbReference type="STRING" id="147828.A0A4S2M0T7"/>
<dbReference type="SUPFAM" id="SSF48652">
    <property type="entry name" value="Tetraspanin"/>
    <property type="match status" value="1"/>
</dbReference>